<dbReference type="SUPFAM" id="SSF53474">
    <property type="entry name" value="alpha/beta-Hydrolases"/>
    <property type="match status" value="1"/>
</dbReference>
<dbReference type="PANTHER" id="PTHR42776:SF28">
    <property type="entry name" value="GLUTAMYL ENDOPEPTIDASE, CHLOROPLASTIC-RELATED"/>
    <property type="match status" value="1"/>
</dbReference>
<dbReference type="Gene3D" id="2.120.10.30">
    <property type="entry name" value="TolB, C-terminal domain"/>
    <property type="match status" value="1"/>
</dbReference>
<evidence type="ECO:0000259" key="2">
    <source>
        <dbReference type="Pfam" id="PF00326"/>
    </source>
</evidence>
<dbReference type="GO" id="GO:0004177">
    <property type="term" value="F:aminopeptidase activity"/>
    <property type="evidence" value="ECO:0007669"/>
    <property type="project" value="UniProtKB-KW"/>
</dbReference>
<feature type="domain" description="Peptidase S9 prolyl oligopeptidase catalytic" evidence="2">
    <location>
        <begin position="677"/>
        <end position="831"/>
    </location>
</feature>
<organism evidence="3 4">
    <name type="scientific">Myroides profundi</name>
    <dbReference type="NCBI Taxonomy" id="480520"/>
    <lineage>
        <taxon>Bacteria</taxon>
        <taxon>Pseudomonadati</taxon>
        <taxon>Bacteroidota</taxon>
        <taxon>Flavobacteriia</taxon>
        <taxon>Flavobacteriales</taxon>
        <taxon>Flavobacteriaceae</taxon>
        <taxon>Myroides</taxon>
    </lineage>
</organism>
<dbReference type="GO" id="GO:0004252">
    <property type="term" value="F:serine-type endopeptidase activity"/>
    <property type="evidence" value="ECO:0007669"/>
    <property type="project" value="TreeGrafter"/>
</dbReference>
<keyword evidence="1" id="KW-0378">Hydrolase</keyword>
<keyword evidence="4" id="KW-1185">Reference proteome</keyword>
<gene>
    <name evidence="3" type="ORF">SAMN04488089_10315</name>
</gene>
<dbReference type="Gene3D" id="3.40.50.1820">
    <property type="entry name" value="alpha/beta hydrolase"/>
    <property type="match status" value="1"/>
</dbReference>
<keyword evidence="3" id="KW-0645">Protease</keyword>
<dbReference type="InterPro" id="IPR029058">
    <property type="entry name" value="AB_hydrolase_fold"/>
</dbReference>
<dbReference type="EMBL" id="FOFY01000003">
    <property type="protein sequence ID" value="SEQ38672.1"/>
    <property type="molecule type" value="Genomic_DNA"/>
</dbReference>
<comment type="caution">
    <text evidence="3">The sequence shown here is derived from an EMBL/GenBank/DDBJ whole genome shotgun (WGS) entry which is preliminary data.</text>
</comment>
<protein>
    <submittedName>
        <fullName evidence="3">Dipeptidyl aminopeptidase/acylaminoacyl peptidase</fullName>
    </submittedName>
</protein>
<dbReference type="InterPro" id="IPR001375">
    <property type="entry name" value="Peptidase_S9_cat"/>
</dbReference>
<keyword evidence="3" id="KW-0031">Aminopeptidase</keyword>
<dbReference type="GO" id="GO:0006508">
    <property type="term" value="P:proteolysis"/>
    <property type="evidence" value="ECO:0007669"/>
    <property type="project" value="InterPro"/>
</dbReference>
<evidence type="ECO:0000313" key="3">
    <source>
        <dbReference type="EMBL" id="SEQ38672.1"/>
    </source>
</evidence>
<proteinExistence type="predicted"/>
<dbReference type="InterPro" id="IPR011042">
    <property type="entry name" value="6-blade_b-propeller_TolB-like"/>
</dbReference>
<dbReference type="RefSeq" id="WP_082027817.1">
    <property type="nucleotide sequence ID" value="NZ_CP010817.1"/>
</dbReference>
<accession>A0AAJ4W226</accession>
<dbReference type="SUPFAM" id="SSF82171">
    <property type="entry name" value="DPP6 N-terminal domain-like"/>
    <property type="match status" value="1"/>
</dbReference>
<name>A0AAJ4W226_MYRPR</name>
<evidence type="ECO:0000313" key="4">
    <source>
        <dbReference type="Proteomes" id="UP000183496"/>
    </source>
</evidence>
<dbReference type="PANTHER" id="PTHR42776">
    <property type="entry name" value="SERINE PEPTIDASE S9 FAMILY MEMBER"/>
    <property type="match status" value="1"/>
</dbReference>
<reference evidence="3 4" key="1">
    <citation type="submission" date="2016-10" db="EMBL/GenBank/DDBJ databases">
        <authorList>
            <person name="Varghese N."/>
            <person name="Submissions S."/>
        </authorList>
    </citation>
    <scope>NUCLEOTIDE SEQUENCE [LARGE SCALE GENOMIC DNA]</scope>
    <source>
        <strain evidence="4">DSM 19823 / KCTC 23066 / CCTCC M 208030 / D25</strain>
    </source>
</reference>
<evidence type="ECO:0000256" key="1">
    <source>
        <dbReference type="ARBA" id="ARBA00022801"/>
    </source>
</evidence>
<dbReference type="AlphaFoldDB" id="A0AAJ4W226"/>
<dbReference type="Proteomes" id="UP000183496">
    <property type="component" value="Unassembled WGS sequence"/>
</dbReference>
<sequence length="833" mass="94200">MPQKGCIPTEHSIISFILADLTLKLTIMRIIKTTLLSLFLISSMYAQENVTYQKPSQEILELADFERAPSISMDNKMEYMLLSYRSTYKTLMDLNVNEMRLAGLRIDVNTNISSTVTYITNLKVRKIKDTQEIQVKGLPTNPRITNITWSPDQSKLAFTNTAENGVELWILDVKTAQATKLTEANLNANIGNPITWFKDSQSLLINQIPANRPALIDTSKNLPTGPIVSVSEGVVSQNRTYQDLLKNKTDEANFETLVTSELYKIDLKGNKTLFKKGDLFVGSSFSPDGEYLMVTTLQKPFSYLVSLNRFPMKTVVYDKAGNLVKEVNDIPLNEIMPKGFMATREGKRSMGWRADKAASIYYVEALDGGDPAKDVPFRDEVFTWDAPFTDAPKSIVKLSQRYGGITWGDDNLALVGDQWYDTRNTRTFIIDPSKFNDAPVKIEDRNSQDVYSDPGTFELKRNEFDRYVLAKENNKLFLIGQGYTAKGQFPFIDEFDLKTLKTKRLYQSNYTDKKETIQSIEDVKKGLVLVAIQSATEYPNYYFRNINKKNDLKAITSFKNPFSSLNGVHKEVIKYKREDGLELSGTLYLPAGYDIKAKKEKLPLLIWAYPAEYKDKNSAAQVTHNPNEFTFPSYGSFIYWVTKGYAVLDDAAFPIVGEGKEEPNDTYVEQLVANGKAAIDAVDALGYIDRKRVAVGGHSYGAFMTANLLTHSDLFAAGIARSGAYNRTLTPFGFQTEQRNYWEVPEVYNTMSPFMNASKMKTPMLLVHGEADNNPGTFTLQTERYFQALKGLGAPVRMVILPKESHGYAAKENIFHLLWEQDQFLEKNVKNKK</sequence>
<dbReference type="Pfam" id="PF00326">
    <property type="entry name" value="Peptidase_S9"/>
    <property type="match status" value="1"/>
</dbReference>